<evidence type="ECO:0000256" key="2">
    <source>
        <dbReference type="ARBA" id="ARBA00023125"/>
    </source>
</evidence>
<keyword evidence="1" id="KW-0805">Transcription regulation</keyword>
<dbReference type="Gene3D" id="1.10.10.10">
    <property type="entry name" value="Winged helix-like DNA-binding domain superfamily/Winged helix DNA-binding domain"/>
    <property type="match status" value="1"/>
</dbReference>
<feature type="domain" description="HTH gntR-type" evidence="5">
    <location>
        <begin position="22"/>
        <end position="89"/>
    </location>
</feature>
<dbReference type="Pfam" id="PF07729">
    <property type="entry name" value="FCD"/>
    <property type="match status" value="1"/>
</dbReference>
<dbReference type="InterPro" id="IPR036390">
    <property type="entry name" value="WH_DNA-bd_sf"/>
</dbReference>
<dbReference type="InterPro" id="IPR036388">
    <property type="entry name" value="WH-like_DNA-bd_sf"/>
</dbReference>
<dbReference type="CDD" id="cd07377">
    <property type="entry name" value="WHTH_GntR"/>
    <property type="match status" value="1"/>
</dbReference>
<evidence type="ECO:0000256" key="1">
    <source>
        <dbReference type="ARBA" id="ARBA00023015"/>
    </source>
</evidence>
<evidence type="ECO:0000313" key="7">
    <source>
        <dbReference type="Proteomes" id="UP000063308"/>
    </source>
</evidence>
<accession>A0A0E3VWN3</accession>
<dbReference type="SUPFAM" id="SSF48008">
    <property type="entry name" value="GntR ligand-binding domain-like"/>
    <property type="match status" value="1"/>
</dbReference>
<dbReference type="GO" id="GO:0003677">
    <property type="term" value="F:DNA binding"/>
    <property type="evidence" value="ECO:0007669"/>
    <property type="project" value="UniProtKB-KW"/>
</dbReference>
<evidence type="ECO:0000256" key="4">
    <source>
        <dbReference type="SAM" id="MobiDB-lite"/>
    </source>
</evidence>
<gene>
    <name evidence="6" type="ORF">NK6_8060</name>
</gene>
<evidence type="ECO:0000256" key="3">
    <source>
        <dbReference type="ARBA" id="ARBA00023163"/>
    </source>
</evidence>
<dbReference type="EMBL" id="AP014685">
    <property type="protein sequence ID" value="BAR61210.1"/>
    <property type="molecule type" value="Genomic_DNA"/>
</dbReference>
<dbReference type="PRINTS" id="PR00035">
    <property type="entry name" value="HTHGNTR"/>
</dbReference>
<dbReference type="Gene3D" id="1.20.120.530">
    <property type="entry name" value="GntR ligand-binding domain-like"/>
    <property type="match status" value="1"/>
</dbReference>
<keyword evidence="3" id="KW-0804">Transcription</keyword>
<dbReference type="InterPro" id="IPR000524">
    <property type="entry name" value="Tscrpt_reg_HTH_GntR"/>
</dbReference>
<dbReference type="InterPro" id="IPR008920">
    <property type="entry name" value="TF_FadR/GntR_C"/>
</dbReference>
<evidence type="ECO:0000313" key="6">
    <source>
        <dbReference type="EMBL" id="BAR61210.1"/>
    </source>
</evidence>
<organism evidence="6 7">
    <name type="scientific">Bradyrhizobium diazoefficiens</name>
    <dbReference type="NCBI Taxonomy" id="1355477"/>
    <lineage>
        <taxon>Bacteria</taxon>
        <taxon>Pseudomonadati</taxon>
        <taxon>Pseudomonadota</taxon>
        <taxon>Alphaproteobacteria</taxon>
        <taxon>Hyphomicrobiales</taxon>
        <taxon>Nitrobacteraceae</taxon>
        <taxon>Bradyrhizobium</taxon>
    </lineage>
</organism>
<feature type="region of interest" description="Disordered" evidence="4">
    <location>
        <begin position="241"/>
        <end position="260"/>
    </location>
</feature>
<dbReference type="Pfam" id="PF00392">
    <property type="entry name" value="GntR"/>
    <property type="match status" value="1"/>
</dbReference>
<reference evidence="6 7" key="1">
    <citation type="submission" date="2014-11" db="EMBL/GenBank/DDBJ databases">
        <title>Symbiosis island explosion on the genome of extra-slow-growing strains of soybean bradyrhizobia with massive insertion sequences.</title>
        <authorList>
            <person name="Iida T."/>
            <person name="Minamisawa K."/>
        </authorList>
    </citation>
    <scope>NUCLEOTIDE SEQUENCE [LARGE SCALE GENOMIC DNA]</scope>
    <source>
        <strain evidence="6 7">NK6</strain>
    </source>
</reference>
<sequence length="260" mass="29095">MSNSNKELMSTKMLHDPPSKPERSFEIVARRIAAMIQASYRIGQRLPAERDLAKAFGVSRPTVREAILSLAMAGMLKVRSNSGVYVISRQEAPDVHALEGFGPFENLEARQLIEPQIAAIAAQRGTEATFAQLAEALAMMRWEHAQGREADTSDHRFHMALAEATGNGALVQISDSLWRAQTESGIWQENHNHMQMEDYRPMWRRDHEAIFEAVQARNPRKASLAMTRHLTNIRDALMEASNARSMATTKAPANPPKKAR</sequence>
<dbReference type="PANTHER" id="PTHR43537:SF5">
    <property type="entry name" value="UXU OPERON TRANSCRIPTIONAL REGULATOR"/>
    <property type="match status" value="1"/>
</dbReference>
<dbReference type="GO" id="GO:0003700">
    <property type="term" value="F:DNA-binding transcription factor activity"/>
    <property type="evidence" value="ECO:0007669"/>
    <property type="project" value="InterPro"/>
</dbReference>
<feature type="region of interest" description="Disordered" evidence="4">
    <location>
        <begin position="1"/>
        <end position="21"/>
    </location>
</feature>
<dbReference type="PROSITE" id="PS50949">
    <property type="entry name" value="HTH_GNTR"/>
    <property type="match status" value="1"/>
</dbReference>
<dbReference type="SMART" id="SM00895">
    <property type="entry name" value="FCD"/>
    <property type="match status" value="1"/>
</dbReference>
<evidence type="ECO:0000259" key="5">
    <source>
        <dbReference type="PROSITE" id="PS50949"/>
    </source>
</evidence>
<dbReference type="Proteomes" id="UP000063308">
    <property type="component" value="Chromosome"/>
</dbReference>
<dbReference type="InterPro" id="IPR011711">
    <property type="entry name" value="GntR_C"/>
</dbReference>
<dbReference type="AlphaFoldDB" id="A0A0E3VWN3"/>
<name>A0A0E3VWN3_9BRAD</name>
<keyword evidence="2" id="KW-0238">DNA-binding</keyword>
<protein>
    <submittedName>
        <fullName evidence="6">Transcriptional regulatory protein</fullName>
    </submittedName>
</protein>
<dbReference type="SMART" id="SM00345">
    <property type="entry name" value="HTH_GNTR"/>
    <property type="match status" value="1"/>
</dbReference>
<dbReference type="SUPFAM" id="SSF46785">
    <property type="entry name" value="Winged helix' DNA-binding domain"/>
    <property type="match status" value="1"/>
</dbReference>
<dbReference type="PANTHER" id="PTHR43537">
    <property type="entry name" value="TRANSCRIPTIONAL REGULATOR, GNTR FAMILY"/>
    <property type="match status" value="1"/>
</dbReference>
<proteinExistence type="predicted"/>